<comment type="similarity">
    <text evidence="2">Belongs to the class-V pyridoxal-phosphate-dependent aminotransferase family. NifS/IscS subfamily.</text>
</comment>
<dbReference type="GO" id="GO:0016740">
    <property type="term" value="F:transferase activity"/>
    <property type="evidence" value="ECO:0007669"/>
    <property type="project" value="UniProtKB-KW"/>
</dbReference>
<dbReference type="GO" id="GO:0051536">
    <property type="term" value="F:iron-sulfur cluster binding"/>
    <property type="evidence" value="ECO:0007669"/>
    <property type="project" value="UniProtKB-KW"/>
</dbReference>
<keyword evidence="6" id="KW-0408">Iron</keyword>
<dbReference type="PANTHER" id="PTHR11601:SF34">
    <property type="entry name" value="CYSTEINE DESULFURASE"/>
    <property type="match status" value="1"/>
</dbReference>
<dbReference type="InterPro" id="IPR015424">
    <property type="entry name" value="PyrdxlP-dep_Trfase"/>
</dbReference>
<proteinExistence type="inferred from homology"/>
<dbReference type="PANTHER" id="PTHR11601">
    <property type="entry name" value="CYSTEINE DESULFURYLASE FAMILY MEMBER"/>
    <property type="match status" value="1"/>
</dbReference>
<evidence type="ECO:0000313" key="9">
    <source>
        <dbReference type="EMBL" id="CAB4684706.1"/>
    </source>
</evidence>
<dbReference type="InterPro" id="IPR015421">
    <property type="entry name" value="PyrdxlP-dep_Trfase_major"/>
</dbReference>
<protein>
    <submittedName>
        <fullName evidence="9">Unannotated protein</fullName>
    </submittedName>
</protein>
<evidence type="ECO:0000256" key="7">
    <source>
        <dbReference type="ARBA" id="ARBA00023014"/>
    </source>
</evidence>
<comment type="cofactor">
    <cofactor evidence="1">
        <name>pyridoxal 5'-phosphate</name>
        <dbReference type="ChEBI" id="CHEBI:597326"/>
    </cofactor>
</comment>
<evidence type="ECO:0000256" key="2">
    <source>
        <dbReference type="ARBA" id="ARBA00006490"/>
    </source>
</evidence>
<gene>
    <name evidence="9" type="ORF">UFOPK2362_00628</name>
</gene>
<dbReference type="InterPro" id="IPR015422">
    <property type="entry name" value="PyrdxlP-dep_Trfase_small"/>
</dbReference>
<evidence type="ECO:0000256" key="1">
    <source>
        <dbReference type="ARBA" id="ARBA00001933"/>
    </source>
</evidence>
<accession>A0A6J6NEZ9</accession>
<dbReference type="Gene3D" id="3.40.640.10">
    <property type="entry name" value="Type I PLP-dependent aspartate aminotransferase-like (Major domain)"/>
    <property type="match status" value="1"/>
</dbReference>
<name>A0A6J6NEZ9_9ZZZZ</name>
<dbReference type="Pfam" id="PF00266">
    <property type="entry name" value="Aminotran_5"/>
    <property type="match status" value="1"/>
</dbReference>
<dbReference type="InterPro" id="IPR016454">
    <property type="entry name" value="Cysteine_dSase"/>
</dbReference>
<dbReference type="AlphaFoldDB" id="A0A6J6NEZ9"/>
<dbReference type="EMBL" id="CAEZXI010000055">
    <property type="protein sequence ID" value="CAB4684706.1"/>
    <property type="molecule type" value="Genomic_DNA"/>
</dbReference>
<evidence type="ECO:0000256" key="5">
    <source>
        <dbReference type="ARBA" id="ARBA00022898"/>
    </source>
</evidence>
<evidence type="ECO:0000259" key="8">
    <source>
        <dbReference type="Pfam" id="PF00266"/>
    </source>
</evidence>
<keyword evidence="4" id="KW-0479">Metal-binding</keyword>
<dbReference type="InterPro" id="IPR000192">
    <property type="entry name" value="Aminotrans_V_dom"/>
</dbReference>
<sequence>MAVHSSQIYFDHAATTPMVQPAIDALTAQLLKTGNASSLHSTGRSIRKELEEARESIAKAAGCSAIDVIFTGTGTEADNLAIKGLYWLGAKAGKNIIITSTFEHHAVMDPIKWLQEHEGATVIEIPVSKTGSLDLTALQAAVTQHGAKVAFISIIHANNEIGTVQPIDQVVKIAGDIPVHSDAVQSFGKIDFNFNQLGLTAATISAHKVGGPLGVAALILKKGVNIEPVLHGGGQERDIRSGTFNAPGIIAFASAASNAMMHMQARDEKIRKLKSLLITKVLAAVPDAWVNGQSENSLPGVVNITFPGSDNEGLLLLLDMAGIACSTGSACSAGVHRPSHVLMAIGLTEDETTSSLRFSLGESNTEEEIEKLAAVIASVVEKSKSAANKKVSK</sequence>
<dbReference type="Gene3D" id="3.90.1150.10">
    <property type="entry name" value="Aspartate Aminotransferase, domain 1"/>
    <property type="match status" value="1"/>
</dbReference>
<evidence type="ECO:0000256" key="3">
    <source>
        <dbReference type="ARBA" id="ARBA00022679"/>
    </source>
</evidence>
<keyword evidence="5" id="KW-0663">Pyridoxal phosphate</keyword>
<dbReference type="GO" id="GO:0046872">
    <property type="term" value="F:metal ion binding"/>
    <property type="evidence" value="ECO:0007669"/>
    <property type="project" value="UniProtKB-KW"/>
</dbReference>
<evidence type="ECO:0000256" key="6">
    <source>
        <dbReference type="ARBA" id="ARBA00023004"/>
    </source>
</evidence>
<organism evidence="9">
    <name type="scientific">freshwater metagenome</name>
    <dbReference type="NCBI Taxonomy" id="449393"/>
    <lineage>
        <taxon>unclassified sequences</taxon>
        <taxon>metagenomes</taxon>
        <taxon>ecological metagenomes</taxon>
    </lineage>
</organism>
<keyword evidence="3" id="KW-0808">Transferase</keyword>
<keyword evidence="7" id="KW-0411">Iron-sulfur</keyword>
<feature type="domain" description="Aminotransferase class V" evidence="8">
    <location>
        <begin position="8"/>
        <end position="372"/>
    </location>
</feature>
<dbReference type="Gene3D" id="1.10.260.50">
    <property type="match status" value="1"/>
</dbReference>
<dbReference type="SUPFAM" id="SSF53383">
    <property type="entry name" value="PLP-dependent transferases"/>
    <property type="match status" value="1"/>
</dbReference>
<dbReference type="PIRSF" id="PIRSF005572">
    <property type="entry name" value="NifS"/>
    <property type="match status" value="1"/>
</dbReference>
<reference evidence="9" key="1">
    <citation type="submission" date="2020-05" db="EMBL/GenBank/DDBJ databases">
        <authorList>
            <person name="Chiriac C."/>
            <person name="Salcher M."/>
            <person name="Ghai R."/>
            <person name="Kavagutti S V."/>
        </authorList>
    </citation>
    <scope>NUCLEOTIDE SEQUENCE</scope>
</reference>
<evidence type="ECO:0000256" key="4">
    <source>
        <dbReference type="ARBA" id="ARBA00022723"/>
    </source>
</evidence>